<evidence type="ECO:0000313" key="7">
    <source>
        <dbReference type="Proteomes" id="UP000293162"/>
    </source>
</evidence>
<name>A0A4Q5M5B2_9BACT</name>
<comment type="caution">
    <text evidence="6">The sequence shown here is derived from an EMBL/GenBank/DDBJ whole genome shotgun (WGS) entry which is preliminary data.</text>
</comment>
<dbReference type="GO" id="GO:0046872">
    <property type="term" value="F:metal ion binding"/>
    <property type="evidence" value="ECO:0007669"/>
    <property type="project" value="UniProtKB-KW"/>
</dbReference>
<dbReference type="EMBL" id="SEWF01000001">
    <property type="protein sequence ID" value="RYU97696.1"/>
    <property type="molecule type" value="Genomic_DNA"/>
</dbReference>
<dbReference type="Gene3D" id="2.60.120.260">
    <property type="entry name" value="Galactose-binding domain-like"/>
    <property type="match status" value="1"/>
</dbReference>
<keyword evidence="7" id="KW-1185">Reference proteome</keyword>
<organism evidence="6 7">
    <name type="scientific">Emticicia agri</name>
    <dbReference type="NCBI Taxonomy" id="2492393"/>
    <lineage>
        <taxon>Bacteria</taxon>
        <taxon>Pseudomonadati</taxon>
        <taxon>Bacteroidota</taxon>
        <taxon>Cytophagia</taxon>
        <taxon>Cytophagales</taxon>
        <taxon>Leadbetterellaceae</taxon>
        <taxon>Emticicia</taxon>
    </lineage>
</organism>
<dbReference type="InterPro" id="IPR011429">
    <property type="entry name" value="Cyt_c_Planctomycete-type"/>
</dbReference>
<dbReference type="AlphaFoldDB" id="A0A4Q5M5B2"/>
<gene>
    <name evidence="6" type="ORF">EWM59_00810</name>
</gene>
<evidence type="ECO:0000256" key="3">
    <source>
        <dbReference type="ARBA" id="ARBA00023004"/>
    </source>
</evidence>
<dbReference type="PANTHER" id="PTHR35889">
    <property type="entry name" value="CYCLOINULO-OLIGOSACCHARIDE FRUCTANOTRANSFERASE-RELATED"/>
    <property type="match status" value="1"/>
</dbReference>
<evidence type="ECO:0000256" key="2">
    <source>
        <dbReference type="ARBA" id="ARBA00022723"/>
    </source>
</evidence>
<dbReference type="SUPFAM" id="SSF46626">
    <property type="entry name" value="Cytochrome c"/>
    <property type="match status" value="1"/>
</dbReference>
<proteinExistence type="predicted"/>
<dbReference type="Pfam" id="PF07583">
    <property type="entry name" value="PSCyt2"/>
    <property type="match status" value="1"/>
</dbReference>
<dbReference type="InterPro" id="IPR009056">
    <property type="entry name" value="Cyt_c-like_dom"/>
</dbReference>
<dbReference type="Pfam" id="PF07635">
    <property type="entry name" value="PSCyt1"/>
    <property type="match status" value="1"/>
</dbReference>
<reference evidence="6 7" key="1">
    <citation type="submission" date="2019-02" db="EMBL/GenBank/DDBJ databases">
        <title>Bacterial novel species Emticicia sp. 17J42-9 isolated from soil.</title>
        <authorList>
            <person name="Jung H.-Y."/>
        </authorList>
    </citation>
    <scope>NUCLEOTIDE SEQUENCE [LARGE SCALE GENOMIC DNA]</scope>
    <source>
        <strain evidence="6 7">17J42-9</strain>
    </source>
</reference>
<feature type="domain" description="Cytochrome c" evidence="5">
    <location>
        <begin position="24"/>
        <end position="123"/>
    </location>
</feature>
<dbReference type="Proteomes" id="UP000293162">
    <property type="component" value="Unassembled WGS sequence"/>
</dbReference>
<dbReference type="InterPro" id="IPR022655">
    <property type="entry name" value="DUF1553"/>
</dbReference>
<evidence type="ECO:0000256" key="1">
    <source>
        <dbReference type="ARBA" id="ARBA00022617"/>
    </source>
</evidence>
<evidence type="ECO:0000259" key="5">
    <source>
        <dbReference type="PROSITE" id="PS51007"/>
    </source>
</evidence>
<dbReference type="GO" id="GO:0020037">
    <property type="term" value="F:heme binding"/>
    <property type="evidence" value="ECO:0007669"/>
    <property type="project" value="InterPro"/>
</dbReference>
<evidence type="ECO:0000313" key="6">
    <source>
        <dbReference type="EMBL" id="RYU97696.1"/>
    </source>
</evidence>
<keyword evidence="3 4" id="KW-0408">Iron</keyword>
<dbReference type="PANTHER" id="PTHR35889:SF3">
    <property type="entry name" value="F-BOX DOMAIN-CONTAINING PROTEIN"/>
    <property type="match status" value="1"/>
</dbReference>
<evidence type="ECO:0000256" key="4">
    <source>
        <dbReference type="PROSITE-ProRule" id="PRU00433"/>
    </source>
</evidence>
<dbReference type="OrthoDB" id="1450284at2"/>
<dbReference type="RefSeq" id="WP_130019042.1">
    <property type="nucleotide sequence ID" value="NZ_SEWF01000001.1"/>
</dbReference>
<dbReference type="PROSITE" id="PS51007">
    <property type="entry name" value="CYTC"/>
    <property type="match status" value="1"/>
</dbReference>
<protein>
    <submittedName>
        <fullName evidence="6">DUF1553 domain-containing protein</fullName>
    </submittedName>
</protein>
<dbReference type="GO" id="GO:0009055">
    <property type="term" value="F:electron transfer activity"/>
    <property type="evidence" value="ECO:0007669"/>
    <property type="project" value="InterPro"/>
</dbReference>
<dbReference type="Pfam" id="PF07587">
    <property type="entry name" value="PSD1"/>
    <property type="match status" value="1"/>
</dbReference>
<keyword evidence="2 4" id="KW-0479">Metal-binding</keyword>
<dbReference type="InterPro" id="IPR036909">
    <property type="entry name" value="Cyt_c-like_dom_sf"/>
</dbReference>
<accession>A0A4Q5M5B2</accession>
<dbReference type="InterPro" id="IPR011444">
    <property type="entry name" value="DUF1549"/>
</dbReference>
<keyword evidence="1 4" id="KW-0349">Heme</keyword>
<dbReference type="CDD" id="cd04084">
    <property type="entry name" value="CBM6_xylanase-like"/>
    <property type="match status" value="1"/>
</dbReference>
<sequence>MRIRFIIISALIVATLSIGWNYFKDTSSGAVDYSTQVKPILNKHCISCHGGVKRQGDFSLLFRNEALSKTKSGKPAIIPFHPEQSEFIKRLTHADPDERMPYKAPQLSQSDIETLTQWVKEGAKWGDHWAYVAPKEVKVPNKGIFAGLFSFGSWERNDIDYFVKAKLEEEGLSPAKEADRATLVRRVCLDITGLPPTAEQIKKYVTDEGSYEALVDELLASKQYGERWASMWLDLARYSDSRGYQKDNGRTIWRYRDWVIDAFNANMPFDQFTKEQLAGDLLPSPIENQLIATAFHRNTMNNDETGTVDEEFRVAAVIDRVNTTFDVWQGTTFACVQCHSHPYDPFRNEEYYKMMAFFNNTRDEDTQDEAPNYRNFSDEDEKKLDSLTTWIKTKLGDGKGKYYNQFLRSLEPRHHAHYADNYVNGALLGDRNIGLRHKGTCRLPDIKLDNKTTFLISYVNKNVGGWLELRKGSPTGEVLTKLRLDTTAKNKLLFIPIKAAQGRHDLYLVGTNSRLKPEQDVFSINWFTFLEDFPKGDTKKFEDFKYLITAKTQNTPIMLRSDADYERKTHVFVRGNWLVHGQEVQPDVPHSMNPFPKNAPRNRLGLAKWLLDKDNPLTARTVVNRFWEQLFGIGLVETLEDFGTQGAKPSHTALLDFLAIRFRDDYKWQMKPLIKYIVMSATYQQSSAGNEALAEKDPQNRLLAHGPRIRMTSEMVRDQTLAVSGLLSPKMYGKPVMPYQPDGVWQAVNSSLNYKQSEGEDQYRRAIYTFARRTGPYPQQITFDASSREICTQRRIRTNTPLQALQLLNDPVFVEAAKSLALQMQKNAKTVDAQINWAYQRIFIHEAPDKDLAALKRLYAVSLQEFKDKPQNSKDFLKEEKQQAETAALTIVANAILNLDEFVTKQ</sequence>